<accession>A0A0D0BDX5</accession>
<feature type="compositionally biased region" description="Basic and acidic residues" evidence="2">
    <location>
        <begin position="119"/>
        <end position="138"/>
    </location>
</feature>
<proteinExistence type="predicted"/>
<dbReference type="AlphaFoldDB" id="A0A0D0BDX5"/>
<feature type="region of interest" description="Disordered" evidence="2">
    <location>
        <begin position="114"/>
        <end position="138"/>
    </location>
</feature>
<sequence length="269" mass="30823">MKRDHMPLSDEEDRCTKTRVVGQQSPGTRKMITSLEKEVESLQQETNCQKATAKKAENDSKQKQKELDKAMEEILNWVPEAIHDAHNRRDSMYHLLRQTSVELMNCQRKLKMPLTGIPTEDKTGAHENDDHNDSNRDTSDISVLLADELIKAKKAHKEEIACLQEEIASLRYELTELKAKHANCNHDSCPQHTKVSNESFTIMHLPLVHGPIPLLTLPREAHNASWFKDAFQFLNLNLGAPYTALINRWIELERLNNWQTVTTGLTNVN</sequence>
<organism evidence="3 4">
    <name type="scientific">Collybiopsis luxurians FD-317 M1</name>
    <dbReference type="NCBI Taxonomy" id="944289"/>
    <lineage>
        <taxon>Eukaryota</taxon>
        <taxon>Fungi</taxon>
        <taxon>Dikarya</taxon>
        <taxon>Basidiomycota</taxon>
        <taxon>Agaricomycotina</taxon>
        <taxon>Agaricomycetes</taxon>
        <taxon>Agaricomycetidae</taxon>
        <taxon>Agaricales</taxon>
        <taxon>Marasmiineae</taxon>
        <taxon>Omphalotaceae</taxon>
        <taxon>Collybiopsis</taxon>
        <taxon>Collybiopsis luxurians</taxon>
    </lineage>
</organism>
<gene>
    <name evidence="3" type="ORF">GYMLUDRAFT_250930</name>
</gene>
<dbReference type="Proteomes" id="UP000053593">
    <property type="component" value="Unassembled WGS sequence"/>
</dbReference>
<feature type="region of interest" description="Disordered" evidence="2">
    <location>
        <begin position="1"/>
        <end position="66"/>
    </location>
</feature>
<feature type="coiled-coil region" evidence="1">
    <location>
        <begin position="146"/>
        <end position="180"/>
    </location>
</feature>
<protein>
    <submittedName>
        <fullName evidence="3">Uncharacterized protein</fullName>
    </submittedName>
</protein>
<evidence type="ECO:0000313" key="3">
    <source>
        <dbReference type="EMBL" id="KIK52801.1"/>
    </source>
</evidence>
<feature type="compositionally biased region" description="Polar residues" evidence="2">
    <location>
        <begin position="41"/>
        <end position="50"/>
    </location>
</feature>
<dbReference type="EMBL" id="KN834837">
    <property type="protein sequence ID" value="KIK52801.1"/>
    <property type="molecule type" value="Genomic_DNA"/>
</dbReference>
<name>A0A0D0BDX5_9AGAR</name>
<evidence type="ECO:0000256" key="2">
    <source>
        <dbReference type="SAM" id="MobiDB-lite"/>
    </source>
</evidence>
<evidence type="ECO:0000313" key="4">
    <source>
        <dbReference type="Proteomes" id="UP000053593"/>
    </source>
</evidence>
<evidence type="ECO:0000256" key="1">
    <source>
        <dbReference type="SAM" id="Coils"/>
    </source>
</evidence>
<feature type="compositionally biased region" description="Basic and acidic residues" evidence="2">
    <location>
        <begin position="54"/>
        <end position="66"/>
    </location>
</feature>
<dbReference type="HOGENOM" id="CLU_1034602_0_0_1"/>
<keyword evidence="4" id="KW-1185">Reference proteome</keyword>
<reference evidence="3 4" key="1">
    <citation type="submission" date="2014-04" db="EMBL/GenBank/DDBJ databases">
        <title>Evolutionary Origins and Diversification of the Mycorrhizal Mutualists.</title>
        <authorList>
            <consortium name="DOE Joint Genome Institute"/>
            <consortium name="Mycorrhizal Genomics Consortium"/>
            <person name="Kohler A."/>
            <person name="Kuo A."/>
            <person name="Nagy L.G."/>
            <person name="Floudas D."/>
            <person name="Copeland A."/>
            <person name="Barry K.W."/>
            <person name="Cichocki N."/>
            <person name="Veneault-Fourrey C."/>
            <person name="LaButti K."/>
            <person name="Lindquist E.A."/>
            <person name="Lipzen A."/>
            <person name="Lundell T."/>
            <person name="Morin E."/>
            <person name="Murat C."/>
            <person name="Riley R."/>
            <person name="Ohm R."/>
            <person name="Sun H."/>
            <person name="Tunlid A."/>
            <person name="Henrissat B."/>
            <person name="Grigoriev I.V."/>
            <person name="Hibbett D.S."/>
            <person name="Martin F."/>
        </authorList>
    </citation>
    <scope>NUCLEOTIDE SEQUENCE [LARGE SCALE GENOMIC DNA]</scope>
    <source>
        <strain evidence="3 4">FD-317 M1</strain>
    </source>
</reference>
<keyword evidence="1" id="KW-0175">Coiled coil</keyword>